<dbReference type="KEGG" id="des:DSOUD_3060"/>
<sequence length="233" mass="25248">MKKKMVVTLCTLTALLIATGCTAQQKELELKTDREKASYSIGMNLGKDFKSKEIEIDADILAQGIKDVFSGGKVLLTEEESQKTLMALQQEMMAKQEARNAEMTKKNKAEGEAFLAANAKKEGVKTLPSGLQYKIIEEGTGKTPSASDTVTVNYKGTLIDGTEFDSSYKRGQPATFPVGGVIAGWTEALQLMKEGAKWQLFIPADLAYGERGAGQLIGPNATLIFDVELISIK</sequence>
<dbReference type="GO" id="GO:0016020">
    <property type="term" value="C:membrane"/>
    <property type="evidence" value="ECO:0007669"/>
    <property type="project" value="InterPro"/>
</dbReference>
<feature type="coiled-coil region" evidence="8">
    <location>
        <begin position="78"/>
        <end position="106"/>
    </location>
</feature>
<comment type="catalytic activity">
    <reaction evidence="1 6 7">
        <text>[protein]-peptidylproline (omega=180) = [protein]-peptidylproline (omega=0)</text>
        <dbReference type="Rhea" id="RHEA:16237"/>
        <dbReference type="Rhea" id="RHEA-COMP:10747"/>
        <dbReference type="Rhea" id="RHEA-COMP:10748"/>
        <dbReference type="ChEBI" id="CHEBI:83833"/>
        <dbReference type="ChEBI" id="CHEBI:83834"/>
        <dbReference type="EC" id="5.2.1.8"/>
    </reaction>
</comment>
<evidence type="ECO:0000256" key="2">
    <source>
        <dbReference type="ARBA" id="ARBA00006577"/>
    </source>
</evidence>
<dbReference type="Gene3D" id="1.10.287.460">
    <property type="entry name" value="Peptidyl-prolyl cis-trans isomerase, FKBP-type, N-terminal domain"/>
    <property type="match status" value="1"/>
</dbReference>
<dbReference type="GO" id="GO:0003755">
    <property type="term" value="F:peptidyl-prolyl cis-trans isomerase activity"/>
    <property type="evidence" value="ECO:0007669"/>
    <property type="project" value="UniProtKB-UniRule"/>
</dbReference>
<dbReference type="PRINTS" id="PR01730">
    <property type="entry name" value="INFPOTNTIATR"/>
</dbReference>
<dbReference type="PATRIC" id="fig|1603606.3.peg.3302"/>
<dbReference type="GO" id="GO:0006457">
    <property type="term" value="P:protein folding"/>
    <property type="evidence" value="ECO:0007669"/>
    <property type="project" value="InterPro"/>
</dbReference>
<evidence type="ECO:0000256" key="3">
    <source>
        <dbReference type="ARBA" id="ARBA00022729"/>
    </source>
</evidence>
<dbReference type="Proteomes" id="UP000057158">
    <property type="component" value="Chromosome"/>
</dbReference>
<dbReference type="EMBL" id="CP010802">
    <property type="protein sequence ID" value="ALC17786.1"/>
    <property type="molecule type" value="Genomic_DNA"/>
</dbReference>
<keyword evidence="4 6" id="KW-0697">Rotamase</keyword>
<dbReference type="AlphaFoldDB" id="A0A0M5IWG3"/>
<dbReference type="SUPFAM" id="SSF54534">
    <property type="entry name" value="FKBP-like"/>
    <property type="match status" value="1"/>
</dbReference>
<dbReference type="Pfam" id="PF00254">
    <property type="entry name" value="FKBP_C"/>
    <property type="match status" value="1"/>
</dbReference>
<proteinExistence type="inferred from homology"/>
<evidence type="ECO:0000256" key="8">
    <source>
        <dbReference type="SAM" id="Coils"/>
    </source>
</evidence>
<dbReference type="Pfam" id="PF01346">
    <property type="entry name" value="FKBP_N"/>
    <property type="match status" value="1"/>
</dbReference>
<keyword evidence="3 9" id="KW-0732">Signal</keyword>
<dbReference type="EC" id="5.2.1.8" evidence="7"/>
<dbReference type="InterPro" id="IPR046357">
    <property type="entry name" value="PPIase_dom_sf"/>
</dbReference>
<name>A0A0M5IWG3_9BACT</name>
<keyword evidence="8" id="KW-0175">Coiled coil</keyword>
<evidence type="ECO:0000313" key="12">
    <source>
        <dbReference type="Proteomes" id="UP000057158"/>
    </source>
</evidence>
<feature type="domain" description="PPIase FKBP-type" evidence="10">
    <location>
        <begin position="147"/>
        <end position="233"/>
    </location>
</feature>
<dbReference type="RefSeq" id="WP_053551770.1">
    <property type="nucleotide sequence ID" value="NZ_CP010802.1"/>
</dbReference>
<protein>
    <recommendedName>
        <fullName evidence="7">Peptidyl-prolyl cis-trans isomerase</fullName>
        <ecNumber evidence="7">5.2.1.8</ecNumber>
    </recommendedName>
</protein>
<feature type="chain" id="PRO_5005803301" description="Peptidyl-prolyl cis-trans isomerase" evidence="9">
    <location>
        <begin position="24"/>
        <end position="233"/>
    </location>
</feature>
<dbReference type="OrthoDB" id="9812109at2"/>
<dbReference type="PROSITE" id="PS50059">
    <property type="entry name" value="FKBP_PPIASE"/>
    <property type="match status" value="1"/>
</dbReference>
<evidence type="ECO:0000256" key="5">
    <source>
        <dbReference type="ARBA" id="ARBA00023235"/>
    </source>
</evidence>
<gene>
    <name evidence="11" type="ORF">DSOUD_3060</name>
</gene>
<evidence type="ECO:0000256" key="9">
    <source>
        <dbReference type="SAM" id="SignalP"/>
    </source>
</evidence>
<evidence type="ECO:0000256" key="7">
    <source>
        <dbReference type="RuleBase" id="RU003915"/>
    </source>
</evidence>
<dbReference type="InterPro" id="IPR001179">
    <property type="entry name" value="PPIase_FKBP_dom"/>
</dbReference>
<evidence type="ECO:0000259" key="10">
    <source>
        <dbReference type="PROSITE" id="PS50059"/>
    </source>
</evidence>
<feature type="signal peptide" evidence="9">
    <location>
        <begin position="1"/>
        <end position="23"/>
    </location>
</feature>
<reference evidence="11 12" key="1">
    <citation type="submission" date="2015-07" db="EMBL/GenBank/DDBJ databases">
        <title>Isolation and Genomic Characterization of a Novel Halophilic Metal-Reducing Deltaproteobacterium from the Deep Subsurface.</title>
        <authorList>
            <person name="Badalamenti J.P."/>
            <person name="Summers Z.M."/>
            <person name="Gralnick J.A."/>
            <person name="Bond D.R."/>
        </authorList>
    </citation>
    <scope>NUCLEOTIDE SEQUENCE [LARGE SCALE GENOMIC DNA]</scope>
    <source>
        <strain evidence="11 12">WTL</strain>
    </source>
</reference>
<keyword evidence="5 6" id="KW-0413">Isomerase</keyword>
<organism evidence="11 12">
    <name type="scientific">Desulfuromonas soudanensis</name>
    <dbReference type="NCBI Taxonomy" id="1603606"/>
    <lineage>
        <taxon>Bacteria</taxon>
        <taxon>Pseudomonadati</taxon>
        <taxon>Thermodesulfobacteriota</taxon>
        <taxon>Desulfuromonadia</taxon>
        <taxon>Desulfuromonadales</taxon>
        <taxon>Desulfuromonadaceae</taxon>
        <taxon>Desulfuromonas</taxon>
    </lineage>
</organism>
<dbReference type="STRING" id="1603606.DSOUD_3060"/>
<evidence type="ECO:0000256" key="6">
    <source>
        <dbReference type="PROSITE-ProRule" id="PRU00277"/>
    </source>
</evidence>
<dbReference type="FunFam" id="3.10.50.40:FF:000045">
    <property type="entry name" value="Peptidyl-prolyl cis-trans isomerase"/>
    <property type="match status" value="1"/>
</dbReference>
<dbReference type="InterPro" id="IPR000774">
    <property type="entry name" value="PPIase_FKBP_N"/>
</dbReference>
<dbReference type="InterPro" id="IPR008104">
    <property type="entry name" value="INFPOTNTIATR"/>
</dbReference>
<evidence type="ECO:0000256" key="1">
    <source>
        <dbReference type="ARBA" id="ARBA00000971"/>
    </source>
</evidence>
<evidence type="ECO:0000313" key="11">
    <source>
        <dbReference type="EMBL" id="ALC17786.1"/>
    </source>
</evidence>
<accession>A0A0M5IWG3</accession>
<dbReference type="InterPro" id="IPR036944">
    <property type="entry name" value="PPIase_FKBP_N_sf"/>
</dbReference>
<comment type="similarity">
    <text evidence="2 7">Belongs to the FKBP-type PPIase family.</text>
</comment>
<dbReference type="PROSITE" id="PS51257">
    <property type="entry name" value="PROKAR_LIPOPROTEIN"/>
    <property type="match status" value="1"/>
</dbReference>
<keyword evidence="12" id="KW-1185">Reference proteome</keyword>
<dbReference type="Gene3D" id="3.10.50.40">
    <property type="match status" value="1"/>
</dbReference>
<evidence type="ECO:0000256" key="4">
    <source>
        <dbReference type="ARBA" id="ARBA00023110"/>
    </source>
</evidence>
<dbReference type="PANTHER" id="PTHR43811">
    <property type="entry name" value="FKBP-TYPE PEPTIDYL-PROLYL CIS-TRANS ISOMERASE FKPA"/>
    <property type="match status" value="1"/>
</dbReference>
<dbReference type="PANTHER" id="PTHR43811:SF23">
    <property type="entry name" value="FKBP-TYPE 22 KDA PEPTIDYL-PROLYL CIS-TRANS ISOMERASE"/>
    <property type="match status" value="1"/>
</dbReference>